<dbReference type="GO" id="GO:0008360">
    <property type="term" value="P:regulation of cell shape"/>
    <property type="evidence" value="ECO:0007669"/>
    <property type="project" value="UniProtKB-UniRule"/>
</dbReference>
<proteinExistence type="inferred from homology"/>
<keyword evidence="12" id="KW-1185">Reference proteome</keyword>
<dbReference type="FunCoup" id="Q2LYH3">
    <property type="interactions" value="52"/>
</dbReference>
<feature type="active site" description="Proton donor/acceptor" evidence="7">
    <location>
        <position position="511"/>
    </location>
</feature>
<dbReference type="InterPro" id="IPR052905">
    <property type="entry name" value="LD-transpeptidase_YkuD-like"/>
</dbReference>
<evidence type="ECO:0000256" key="2">
    <source>
        <dbReference type="ARBA" id="ARBA00005992"/>
    </source>
</evidence>
<dbReference type="GO" id="GO:0016740">
    <property type="term" value="F:transferase activity"/>
    <property type="evidence" value="ECO:0007669"/>
    <property type="project" value="UniProtKB-KW"/>
</dbReference>
<dbReference type="SUPFAM" id="SSF47090">
    <property type="entry name" value="PGBD-like"/>
    <property type="match status" value="1"/>
</dbReference>
<dbReference type="Proteomes" id="UP000001933">
    <property type="component" value="Chromosome"/>
</dbReference>
<dbReference type="InterPro" id="IPR005490">
    <property type="entry name" value="LD_TPept_cat_dom"/>
</dbReference>
<dbReference type="EMBL" id="CP000252">
    <property type="protein sequence ID" value="ABC75933.1"/>
    <property type="molecule type" value="Genomic_DNA"/>
</dbReference>
<keyword evidence="4 7" id="KW-0133">Cell shape</keyword>
<evidence type="ECO:0000259" key="10">
    <source>
        <dbReference type="PROSITE" id="PS52029"/>
    </source>
</evidence>
<dbReference type="GO" id="GO:0004180">
    <property type="term" value="F:carboxypeptidase activity"/>
    <property type="evidence" value="ECO:0007669"/>
    <property type="project" value="UniProtKB-ARBA"/>
</dbReference>
<accession>Q2LYH3</accession>
<dbReference type="eggNOG" id="COG2989">
    <property type="taxonomic scope" value="Bacteria"/>
</dbReference>
<dbReference type="InterPro" id="IPR038063">
    <property type="entry name" value="Transpep_catalytic_dom"/>
</dbReference>
<dbReference type="InterPro" id="IPR045380">
    <property type="entry name" value="LD_TPept_scaffold_dom"/>
</dbReference>
<dbReference type="Pfam" id="PF03734">
    <property type="entry name" value="YkuD"/>
    <property type="match status" value="1"/>
</dbReference>
<dbReference type="PANTHER" id="PTHR41533:SF2">
    <property type="entry name" value="BLR7131 PROTEIN"/>
    <property type="match status" value="1"/>
</dbReference>
<dbReference type="UniPathway" id="UPA00219"/>
<evidence type="ECO:0000256" key="8">
    <source>
        <dbReference type="SAM" id="MobiDB-lite"/>
    </source>
</evidence>
<dbReference type="GO" id="GO:0009252">
    <property type="term" value="P:peptidoglycan biosynthetic process"/>
    <property type="evidence" value="ECO:0007669"/>
    <property type="project" value="UniProtKB-UniPathway"/>
</dbReference>
<feature type="domain" description="L,D-TPase catalytic" evidence="10">
    <location>
        <begin position="378"/>
        <end position="560"/>
    </location>
</feature>
<feature type="active site" description="Nucleophile" evidence="7">
    <location>
        <position position="530"/>
    </location>
</feature>
<dbReference type="SUPFAM" id="SSF141523">
    <property type="entry name" value="L,D-transpeptidase catalytic domain-like"/>
    <property type="match status" value="1"/>
</dbReference>
<dbReference type="GO" id="GO:0071555">
    <property type="term" value="P:cell wall organization"/>
    <property type="evidence" value="ECO:0007669"/>
    <property type="project" value="UniProtKB-UniRule"/>
</dbReference>
<gene>
    <name evidence="11" type="ORF">SYN_00032</name>
</gene>
<reference evidence="11 12" key="1">
    <citation type="journal article" date="2007" name="Proc. Natl. Acad. Sci. U.S.A.">
        <title>The genome of Syntrophus aciditrophicus: life at the thermodynamic limit of microbial growth.</title>
        <authorList>
            <person name="McInerney M.J."/>
            <person name="Rohlin L."/>
            <person name="Mouttaki H."/>
            <person name="Kim U."/>
            <person name="Krupp R.S."/>
            <person name="Rios-Hernandez L."/>
            <person name="Sieber J."/>
            <person name="Struchtemeyer C.G."/>
            <person name="Bhattacharyya A."/>
            <person name="Campbell J.W."/>
            <person name="Gunsalus R.P."/>
        </authorList>
    </citation>
    <scope>NUCLEOTIDE SEQUENCE [LARGE SCALE GENOMIC DNA]</scope>
    <source>
        <strain evidence="11 12">SB</strain>
    </source>
</reference>
<keyword evidence="3" id="KW-0808">Transferase</keyword>
<keyword evidence="5 7" id="KW-0573">Peptidoglycan synthesis</keyword>
<evidence type="ECO:0000313" key="11">
    <source>
        <dbReference type="EMBL" id="ABC75933.1"/>
    </source>
</evidence>
<keyword evidence="9" id="KW-0472">Membrane</keyword>
<dbReference type="STRING" id="56780.SYN_00032"/>
<evidence type="ECO:0000256" key="5">
    <source>
        <dbReference type="ARBA" id="ARBA00022984"/>
    </source>
</evidence>
<evidence type="ECO:0000256" key="4">
    <source>
        <dbReference type="ARBA" id="ARBA00022960"/>
    </source>
</evidence>
<comment type="pathway">
    <text evidence="1 7">Cell wall biogenesis; peptidoglycan biosynthesis.</text>
</comment>
<dbReference type="HOGENOM" id="CLU_020360_3_1_7"/>
<evidence type="ECO:0000256" key="6">
    <source>
        <dbReference type="ARBA" id="ARBA00023316"/>
    </source>
</evidence>
<comment type="similarity">
    <text evidence="2">Belongs to the YkuD family.</text>
</comment>
<dbReference type="CDD" id="cd16913">
    <property type="entry name" value="YkuD_like"/>
    <property type="match status" value="1"/>
</dbReference>
<dbReference type="Pfam" id="PF01471">
    <property type="entry name" value="PG_binding_1"/>
    <property type="match status" value="1"/>
</dbReference>
<evidence type="ECO:0000256" key="9">
    <source>
        <dbReference type="SAM" id="Phobius"/>
    </source>
</evidence>
<dbReference type="InterPro" id="IPR036365">
    <property type="entry name" value="PGBD-like_sf"/>
</dbReference>
<evidence type="ECO:0000256" key="1">
    <source>
        <dbReference type="ARBA" id="ARBA00004752"/>
    </source>
</evidence>
<keyword evidence="9" id="KW-0812">Transmembrane</keyword>
<keyword evidence="6 7" id="KW-0961">Cell wall biogenesis/degradation</keyword>
<name>Q2LYH3_SYNAS</name>
<evidence type="ECO:0000313" key="12">
    <source>
        <dbReference type="Proteomes" id="UP000001933"/>
    </source>
</evidence>
<protein>
    <submittedName>
        <fullName evidence="11">Cell wall degradation protein</fullName>
    </submittedName>
</protein>
<organism evidence="11 12">
    <name type="scientific">Syntrophus aciditrophicus (strain SB)</name>
    <dbReference type="NCBI Taxonomy" id="56780"/>
    <lineage>
        <taxon>Bacteria</taxon>
        <taxon>Pseudomonadati</taxon>
        <taxon>Thermodesulfobacteriota</taxon>
        <taxon>Syntrophia</taxon>
        <taxon>Syntrophales</taxon>
        <taxon>Syntrophaceae</taxon>
        <taxon>Syntrophus</taxon>
    </lineage>
</organism>
<evidence type="ECO:0000256" key="7">
    <source>
        <dbReference type="PROSITE-ProRule" id="PRU01373"/>
    </source>
</evidence>
<dbReference type="KEGG" id="sat:SYN_00032"/>
<sequence>MTNYHALVYGQSSVRRDRHEDAARHPKITPNHPLGSFHKNPQNGMFIQMREFCMRLRNVHILRVMLLAGIALTWIVTTGMLDARPLTEEVADRILQRTVNGSGKSLLNFAYNDQDTVRLLQAFYTDRNGLPAWSGNEGPNEQAADLLRILKRATREGLSPQDYGVARIEALIATINLDREGSQPLNVEQLADLDLLLTEAFFSYTSHFSGGRADHQRHYPGWVFKRRQTDLIKTLTSALESSEMEATLNEVAPRFYGYMKLRERLNEYIDIAEAGGWRKIPAGRPLMKGMRDKRVRTLRKRLISTGMASLSQAKTDTYFDLDLETAVRRFQRQHGLREDGIVGRTTLVELNVPVEVRICQMAVNLDRLRWLPYELGDRHILINIPDFNLEIVEDKRVVMHIRAIVGKTDKRTNLLSSRITAIELNPYWKIPKSIAVEEFLPQLKRNPRYLGKKIKVFAGDYQTNPVSPTSIKWSRVTAENFPYFLRQEPGSDNPLGRVKFVFSNEADIYIHDTPTRNLFTQDKRSFSHGCVRIEKPVDLAAYLLKIQPNNRWSSQNIQAEIRKGKNLPLPLNERVPVHIVYQTVWIDREGNLNFRPDIYDIDNIPANLLMVLASLKQSPGASSPQ</sequence>
<feature type="compositionally biased region" description="Basic and acidic residues" evidence="8">
    <location>
        <begin position="15"/>
        <end position="24"/>
    </location>
</feature>
<dbReference type="Pfam" id="PF20142">
    <property type="entry name" value="Scaffold"/>
    <property type="match status" value="1"/>
</dbReference>
<feature type="region of interest" description="Disordered" evidence="8">
    <location>
        <begin position="15"/>
        <end position="35"/>
    </location>
</feature>
<dbReference type="InParanoid" id="Q2LYH3"/>
<evidence type="ECO:0000256" key="3">
    <source>
        <dbReference type="ARBA" id="ARBA00022679"/>
    </source>
</evidence>
<keyword evidence="9" id="KW-1133">Transmembrane helix</keyword>
<dbReference type="InterPro" id="IPR036366">
    <property type="entry name" value="PGBDSf"/>
</dbReference>
<dbReference type="Gene3D" id="1.10.101.10">
    <property type="entry name" value="PGBD-like superfamily/PGBD"/>
    <property type="match status" value="1"/>
</dbReference>
<dbReference type="AlphaFoldDB" id="Q2LYH3"/>
<dbReference type="PANTHER" id="PTHR41533">
    <property type="entry name" value="L,D-TRANSPEPTIDASE HI_1667-RELATED"/>
    <property type="match status" value="1"/>
</dbReference>
<dbReference type="Gene3D" id="2.40.440.10">
    <property type="entry name" value="L,D-transpeptidase catalytic domain-like"/>
    <property type="match status" value="1"/>
</dbReference>
<dbReference type="PROSITE" id="PS52029">
    <property type="entry name" value="LD_TPASE"/>
    <property type="match status" value="1"/>
</dbReference>
<feature type="transmembrane region" description="Helical" evidence="9">
    <location>
        <begin position="60"/>
        <end position="81"/>
    </location>
</feature>
<dbReference type="InterPro" id="IPR002477">
    <property type="entry name" value="Peptidoglycan-bd-like"/>
</dbReference>